<comment type="caution">
    <text evidence="1">The sequence shown here is derived from an EMBL/GenBank/DDBJ whole genome shotgun (WGS) entry which is preliminary data.</text>
</comment>
<protein>
    <submittedName>
        <fullName evidence="1">Uncharacterized protein</fullName>
    </submittedName>
</protein>
<keyword evidence="2" id="KW-1185">Reference proteome</keyword>
<gene>
    <name evidence="1" type="ORF">NM688_g8922</name>
</gene>
<proteinExistence type="predicted"/>
<evidence type="ECO:0000313" key="1">
    <source>
        <dbReference type="EMBL" id="KAJ3522115.1"/>
    </source>
</evidence>
<dbReference type="EMBL" id="JANHOG010002564">
    <property type="protein sequence ID" value="KAJ3522115.1"/>
    <property type="molecule type" value="Genomic_DNA"/>
</dbReference>
<dbReference type="Proteomes" id="UP001148662">
    <property type="component" value="Unassembled WGS sequence"/>
</dbReference>
<name>A0ACC1RQU7_9APHY</name>
<accession>A0ACC1RQU7</accession>
<sequence length="66" mass="6776">MIGIAGAGLLSVLLMKEVPMQDVTDDKYGLHAEEGVIATDEEKADSTSMVTPVGPSAESQRPSGGS</sequence>
<organism evidence="1 2">
    <name type="scientific">Phlebia brevispora</name>
    <dbReference type="NCBI Taxonomy" id="194682"/>
    <lineage>
        <taxon>Eukaryota</taxon>
        <taxon>Fungi</taxon>
        <taxon>Dikarya</taxon>
        <taxon>Basidiomycota</taxon>
        <taxon>Agaricomycotina</taxon>
        <taxon>Agaricomycetes</taxon>
        <taxon>Polyporales</taxon>
        <taxon>Meruliaceae</taxon>
        <taxon>Phlebia</taxon>
    </lineage>
</organism>
<evidence type="ECO:0000313" key="2">
    <source>
        <dbReference type="Proteomes" id="UP001148662"/>
    </source>
</evidence>
<reference evidence="1" key="1">
    <citation type="submission" date="2022-07" db="EMBL/GenBank/DDBJ databases">
        <title>Genome Sequence of Phlebia brevispora.</title>
        <authorList>
            <person name="Buettner E."/>
        </authorList>
    </citation>
    <scope>NUCLEOTIDE SEQUENCE</scope>
    <source>
        <strain evidence="1">MPL23</strain>
    </source>
</reference>